<accession>T1J0T4</accession>
<dbReference type="EnsemblMetazoa" id="SMAR007142-RA">
    <property type="protein sequence ID" value="SMAR007142-PA"/>
    <property type="gene ID" value="SMAR007142"/>
</dbReference>
<reference evidence="3" key="2">
    <citation type="submission" date="2015-02" db="UniProtKB">
        <authorList>
            <consortium name="EnsemblMetazoa"/>
        </authorList>
    </citation>
    <scope>IDENTIFICATION</scope>
</reference>
<feature type="domain" description="Retroviral polymerase SH3-like" evidence="2">
    <location>
        <begin position="11"/>
        <end position="74"/>
    </location>
</feature>
<evidence type="ECO:0000313" key="4">
    <source>
        <dbReference type="Proteomes" id="UP000014500"/>
    </source>
</evidence>
<dbReference type="InterPro" id="IPR057670">
    <property type="entry name" value="SH3_retrovirus"/>
</dbReference>
<evidence type="ECO:0000256" key="1">
    <source>
        <dbReference type="SAM" id="MobiDB-lite"/>
    </source>
</evidence>
<proteinExistence type="predicted"/>
<dbReference type="PhylomeDB" id="T1J0T4"/>
<dbReference type="eggNOG" id="KOG0017">
    <property type="taxonomic scope" value="Eukaryota"/>
</dbReference>
<name>T1J0T4_STRMM</name>
<dbReference type="OMA" id="FRIKCEP"/>
<protein>
    <recommendedName>
        <fullName evidence="2">Retroviral polymerase SH3-like domain-containing protein</fullName>
    </recommendedName>
</protein>
<reference evidence="4" key="1">
    <citation type="submission" date="2011-05" db="EMBL/GenBank/DDBJ databases">
        <authorList>
            <person name="Richards S.R."/>
            <person name="Qu J."/>
            <person name="Jiang H."/>
            <person name="Jhangiani S.N."/>
            <person name="Agravi P."/>
            <person name="Goodspeed R."/>
            <person name="Gross S."/>
            <person name="Mandapat C."/>
            <person name="Jackson L."/>
            <person name="Mathew T."/>
            <person name="Pu L."/>
            <person name="Thornton R."/>
            <person name="Saada N."/>
            <person name="Wilczek-Boney K.B."/>
            <person name="Lee S."/>
            <person name="Kovar C."/>
            <person name="Wu Y."/>
            <person name="Scherer S.E."/>
            <person name="Worley K.C."/>
            <person name="Muzny D.M."/>
            <person name="Gibbs R."/>
        </authorList>
    </citation>
    <scope>NUCLEOTIDE SEQUENCE</scope>
    <source>
        <strain evidence="4">Brora</strain>
    </source>
</reference>
<feature type="region of interest" description="Disordered" evidence="1">
    <location>
        <begin position="115"/>
        <end position="143"/>
    </location>
</feature>
<keyword evidence="4" id="KW-1185">Reference proteome</keyword>
<dbReference type="AlphaFoldDB" id="T1J0T4"/>
<evidence type="ECO:0000259" key="2">
    <source>
        <dbReference type="Pfam" id="PF25597"/>
    </source>
</evidence>
<evidence type="ECO:0000313" key="3">
    <source>
        <dbReference type="EnsemblMetazoa" id="SMAR007142-PA"/>
    </source>
</evidence>
<organism evidence="3 4">
    <name type="scientific">Strigamia maritima</name>
    <name type="common">European centipede</name>
    <name type="synonym">Geophilus maritimus</name>
    <dbReference type="NCBI Taxonomy" id="126957"/>
    <lineage>
        <taxon>Eukaryota</taxon>
        <taxon>Metazoa</taxon>
        <taxon>Ecdysozoa</taxon>
        <taxon>Arthropoda</taxon>
        <taxon>Myriapoda</taxon>
        <taxon>Chilopoda</taxon>
        <taxon>Pleurostigmophora</taxon>
        <taxon>Geophilomorpha</taxon>
        <taxon>Linotaeniidae</taxon>
        <taxon>Strigamia</taxon>
    </lineage>
</organism>
<sequence length="227" mass="26196">MSLAHLKIPGSLAYVHVPKPSRRDKLESRAWKGVMVGYAMRTRGFRIWDPGSNNVYESKHVKFDETRLYKDVVQTPERDSLFETSVALRSRPDVKAYCETNLKIKYKADDYDFNPTHAVDSDSDDDVEQPKDAEVEPEADNGEAETYSVHVYCAKVQDEEAILSPESDKWKAAMAEELDTLEERSVFEIKPRLSHSHILGNKWIFKLKVLFVRFRARLVAQGFRQIQ</sequence>
<dbReference type="STRING" id="126957.T1J0T4"/>
<dbReference type="EMBL" id="AFFK01020673">
    <property type="status" value="NOT_ANNOTATED_CDS"/>
    <property type="molecule type" value="Genomic_DNA"/>
</dbReference>
<dbReference type="Pfam" id="PF25597">
    <property type="entry name" value="SH3_retrovirus"/>
    <property type="match status" value="1"/>
</dbReference>
<dbReference type="Proteomes" id="UP000014500">
    <property type="component" value="Unassembled WGS sequence"/>
</dbReference>
<dbReference type="HOGENOM" id="CLU_1222333_0_0_1"/>